<dbReference type="SMART" id="SM01134">
    <property type="entry name" value="DeoRC"/>
    <property type="match status" value="1"/>
</dbReference>
<dbReference type="InterPro" id="IPR001034">
    <property type="entry name" value="DeoR_HTH"/>
</dbReference>
<organism evidence="7 8">
    <name type="scientific">Olsenella porci</name>
    <dbReference type="NCBI Taxonomy" id="2652279"/>
    <lineage>
        <taxon>Bacteria</taxon>
        <taxon>Bacillati</taxon>
        <taxon>Actinomycetota</taxon>
        <taxon>Coriobacteriia</taxon>
        <taxon>Coriobacteriales</taxon>
        <taxon>Atopobiaceae</taxon>
        <taxon>Olsenella</taxon>
    </lineage>
</organism>
<dbReference type="InterPro" id="IPR014036">
    <property type="entry name" value="DeoR-like_C"/>
</dbReference>
<dbReference type="PROSITE" id="PS51000">
    <property type="entry name" value="HTH_DEOR_2"/>
    <property type="match status" value="1"/>
</dbReference>
<keyword evidence="3" id="KW-0805">Transcription regulation</keyword>
<dbReference type="PANTHER" id="PTHR30363:SF4">
    <property type="entry name" value="GLYCEROL-3-PHOSPHATE REGULON REPRESSOR"/>
    <property type="match status" value="1"/>
</dbReference>
<dbReference type="SUPFAM" id="SSF46785">
    <property type="entry name" value="Winged helix' DNA-binding domain"/>
    <property type="match status" value="1"/>
</dbReference>
<keyword evidence="4" id="KW-0804">Transcription</keyword>
<dbReference type="PANTHER" id="PTHR30363">
    <property type="entry name" value="HTH-TYPE TRANSCRIPTIONAL REGULATOR SRLR-RELATED"/>
    <property type="match status" value="1"/>
</dbReference>
<evidence type="ECO:0000256" key="3">
    <source>
        <dbReference type="ARBA" id="ARBA00023015"/>
    </source>
</evidence>
<dbReference type="InterPro" id="IPR036390">
    <property type="entry name" value="WH_DNA-bd_sf"/>
</dbReference>
<reference evidence="7 8" key="1">
    <citation type="submission" date="2019-08" db="EMBL/GenBank/DDBJ databases">
        <title>In-depth cultivation of the pig gut microbiome towards novel bacterial diversity and tailored functional studies.</title>
        <authorList>
            <person name="Wylensek D."/>
            <person name="Hitch T.C.A."/>
            <person name="Clavel T."/>
        </authorList>
    </citation>
    <scope>NUCLEOTIDE SEQUENCE [LARGE SCALE GENOMIC DNA]</scope>
    <source>
        <strain evidence="7 8">CA-Schmier-601-WT-1</strain>
    </source>
</reference>
<dbReference type="InterPro" id="IPR036388">
    <property type="entry name" value="WH-like_DNA-bd_sf"/>
</dbReference>
<dbReference type="Pfam" id="PF08220">
    <property type="entry name" value="HTH_DeoR"/>
    <property type="match status" value="1"/>
</dbReference>
<comment type="caution">
    <text evidence="7">The sequence shown here is derived from an EMBL/GenBank/DDBJ whole genome shotgun (WGS) entry which is preliminary data.</text>
</comment>
<evidence type="ECO:0000313" key="8">
    <source>
        <dbReference type="Proteomes" id="UP000469325"/>
    </source>
</evidence>
<dbReference type="InterPro" id="IPR037171">
    <property type="entry name" value="NagB/RpiA_transferase-like"/>
</dbReference>
<sequence length="259" mass="27617">MARDADSALTRRRKIASLVREQSRCTVNDLARQFDVTTATIRTDLAALEAEGKVVRTYGGAVPASGMPREASPELRGYAAEKRRIAHAALPLVGSEETVVLATGTTVLAFARALARSNVHDLRIITPDLNVALALDARDDFTVIVLGGELSHRQQYSYGDQAELMADAFHAQKCFMSTMGVSLEAGLTAPDVRAAQLDRRLLSMAGEHTLLADASKLGVVALERFADLGQMDNVVMDDSVDDQTAGAIGSLGVNLVLAP</sequence>
<evidence type="ECO:0000256" key="2">
    <source>
        <dbReference type="ARBA" id="ARBA00022491"/>
    </source>
</evidence>
<keyword evidence="2" id="KW-0678">Repressor</keyword>
<evidence type="ECO:0000259" key="6">
    <source>
        <dbReference type="PROSITE" id="PS51000"/>
    </source>
</evidence>
<proteinExistence type="predicted"/>
<evidence type="ECO:0000313" key="7">
    <source>
        <dbReference type="EMBL" id="MST72725.1"/>
    </source>
</evidence>
<evidence type="ECO:0000256" key="1">
    <source>
        <dbReference type="ARBA" id="ARBA00021390"/>
    </source>
</evidence>
<keyword evidence="8" id="KW-1185">Reference proteome</keyword>
<dbReference type="GO" id="GO:0003700">
    <property type="term" value="F:DNA-binding transcription factor activity"/>
    <property type="evidence" value="ECO:0007669"/>
    <property type="project" value="InterPro"/>
</dbReference>
<feature type="domain" description="HTH deoR-type" evidence="6">
    <location>
        <begin position="8"/>
        <end position="63"/>
    </location>
</feature>
<dbReference type="SUPFAM" id="SSF100950">
    <property type="entry name" value="NagB/RpiA/CoA transferase-like"/>
    <property type="match status" value="1"/>
</dbReference>
<dbReference type="AlphaFoldDB" id="A0A6N7XRI7"/>
<evidence type="ECO:0000256" key="4">
    <source>
        <dbReference type="ARBA" id="ARBA00023163"/>
    </source>
</evidence>
<gene>
    <name evidence="7" type="ORF">FYJ68_06355</name>
</gene>
<dbReference type="Gene3D" id="1.10.10.10">
    <property type="entry name" value="Winged helix-like DNA-binding domain superfamily/Winged helix DNA-binding domain"/>
    <property type="match status" value="1"/>
</dbReference>
<name>A0A6N7XRI7_9ACTN</name>
<evidence type="ECO:0000256" key="5">
    <source>
        <dbReference type="ARBA" id="ARBA00024937"/>
    </source>
</evidence>
<dbReference type="Pfam" id="PF00455">
    <property type="entry name" value="DeoRC"/>
    <property type="match status" value="1"/>
</dbReference>
<dbReference type="InterPro" id="IPR050313">
    <property type="entry name" value="Carb_Metab_HTH_regulators"/>
</dbReference>
<comment type="function">
    <text evidence="5">Repressor of the lactose catabolism operon. Galactose-6-phosphate is the inducer.</text>
</comment>
<accession>A0A6N7XRI7</accession>
<dbReference type="RefSeq" id="WP_154435150.1">
    <property type="nucleotide sequence ID" value="NZ_VUNC01000004.1"/>
</dbReference>
<dbReference type="SMART" id="SM00420">
    <property type="entry name" value="HTH_DEOR"/>
    <property type="match status" value="1"/>
</dbReference>
<dbReference type="Proteomes" id="UP000469325">
    <property type="component" value="Unassembled WGS sequence"/>
</dbReference>
<dbReference type="Gene3D" id="3.40.50.1360">
    <property type="match status" value="1"/>
</dbReference>
<protein>
    <recommendedName>
        <fullName evidence="1">Lactose phosphotransferase system repressor</fullName>
    </recommendedName>
</protein>
<dbReference type="EMBL" id="VUNC01000004">
    <property type="protein sequence ID" value="MST72725.1"/>
    <property type="molecule type" value="Genomic_DNA"/>
</dbReference>